<evidence type="ECO:0000313" key="2">
    <source>
        <dbReference type="Proteomes" id="UP000198992"/>
    </source>
</evidence>
<dbReference type="OrthoDB" id="165683at2"/>
<dbReference type="AlphaFoldDB" id="A0A1H4X287"/>
<sequence length="127" mass="13325">MTIYISQGRYTAAAIKGMTAKPEDRSEAVAELFAAAGARLISWYLTLGPYDWLIIAEAPDEPTMISAILAAAAGGSLSDITTTVALTASDTAKAFQRAGELTLKFRSAGRADYYGVGIDSGREIGEA</sequence>
<protein>
    <submittedName>
        <fullName evidence="1">Uncharacterized protein, contains GYD domain</fullName>
    </submittedName>
</protein>
<proteinExistence type="predicted"/>
<name>A0A1H4X287_9BRAD</name>
<dbReference type="Proteomes" id="UP000198992">
    <property type="component" value="Unassembled WGS sequence"/>
</dbReference>
<gene>
    <name evidence="1" type="ORF">SAMN05444164_3349</name>
</gene>
<dbReference type="RefSeq" id="WP_092116984.1">
    <property type="nucleotide sequence ID" value="NZ_FNTH01000001.1"/>
</dbReference>
<organism evidence="1 2">
    <name type="scientific">Bradyrhizobium erythrophlei</name>
    <dbReference type="NCBI Taxonomy" id="1437360"/>
    <lineage>
        <taxon>Bacteria</taxon>
        <taxon>Pseudomonadati</taxon>
        <taxon>Pseudomonadota</taxon>
        <taxon>Alphaproteobacteria</taxon>
        <taxon>Hyphomicrobiales</taxon>
        <taxon>Nitrobacteraceae</taxon>
        <taxon>Bradyrhizobium</taxon>
    </lineage>
</organism>
<dbReference type="InterPro" id="IPR014845">
    <property type="entry name" value="GYD/TTHA1554"/>
</dbReference>
<dbReference type="EMBL" id="FNTH01000001">
    <property type="protein sequence ID" value="SEC99786.1"/>
    <property type="molecule type" value="Genomic_DNA"/>
</dbReference>
<accession>A0A1H4X287</accession>
<evidence type="ECO:0000313" key="1">
    <source>
        <dbReference type="EMBL" id="SEC99786.1"/>
    </source>
</evidence>
<dbReference type="Pfam" id="PF08734">
    <property type="entry name" value="GYD"/>
    <property type="match status" value="1"/>
</dbReference>
<reference evidence="1 2" key="1">
    <citation type="submission" date="2016-10" db="EMBL/GenBank/DDBJ databases">
        <authorList>
            <person name="de Groot N.N."/>
        </authorList>
    </citation>
    <scope>NUCLEOTIDE SEQUENCE [LARGE SCALE GENOMIC DNA]</scope>
    <source>
        <strain evidence="1 2">MT12</strain>
    </source>
</reference>